<protein>
    <submittedName>
        <fullName evidence="1">Uncharacterized protein</fullName>
    </submittedName>
</protein>
<keyword evidence="2" id="KW-1185">Reference proteome</keyword>
<comment type="caution">
    <text evidence="1">The sequence shown here is derived from an EMBL/GenBank/DDBJ whole genome shotgun (WGS) entry which is preliminary data.</text>
</comment>
<accession>A0A9P5WXB1</accession>
<name>A0A9P5WXB1_9AGAR</name>
<dbReference type="EMBL" id="MU153978">
    <property type="protein sequence ID" value="KAF9439556.1"/>
    <property type="molecule type" value="Genomic_DNA"/>
</dbReference>
<proteinExistence type="predicted"/>
<reference evidence="1" key="1">
    <citation type="submission" date="2020-11" db="EMBL/GenBank/DDBJ databases">
        <authorList>
            <consortium name="DOE Joint Genome Institute"/>
            <person name="Ahrendt S."/>
            <person name="Riley R."/>
            <person name="Andreopoulos W."/>
            <person name="Labutti K."/>
            <person name="Pangilinan J."/>
            <person name="Ruiz-Duenas F.J."/>
            <person name="Barrasa J.M."/>
            <person name="Sanchez-Garcia M."/>
            <person name="Camarero S."/>
            <person name="Miyauchi S."/>
            <person name="Serrano A."/>
            <person name="Linde D."/>
            <person name="Babiker R."/>
            <person name="Drula E."/>
            <person name="Ayuso-Fernandez I."/>
            <person name="Pacheco R."/>
            <person name="Padilla G."/>
            <person name="Ferreira P."/>
            <person name="Barriuso J."/>
            <person name="Kellner H."/>
            <person name="Castanera R."/>
            <person name="Alfaro M."/>
            <person name="Ramirez L."/>
            <person name="Pisabarro A.G."/>
            <person name="Kuo A."/>
            <person name="Tritt A."/>
            <person name="Lipzen A."/>
            <person name="He G."/>
            <person name="Yan M."/>
            <person name="Ng V."/>
            <person name="Cullen D."/>
            <person name="Martin F."/>
            <person name="Rosso M.-N."/>
            <person name="Henrissat B."/>
            <person name="Hibbett D."/>
            <person name="Martinez A.T."/>
            <person name="Grigoriev I.V."/>
        </authorList>
    </citation>
    <scope>NUCLEOTIDE SEQUENCE</scope>
    <source>
        <strain evidence="1">MF-IS2</strain>
    </source>
</reference>
<feature type="non-terminal residue" evidence="1">
    <location>
        <position position="240"/>
    </location>
</feature>
<sequence>MKGRCWRINGNVYYLPNSDRQPVLPPQDEGPVAFTLCVSKAADFEKPHWWKKEMEWLGFVPSRPVPYSGIWFEVLANLPRWIYQTQSRYAPPGSIAAQWLAIDKLIWEIVNILGGRNHLDYICPFFPYHWNYLASHPMQEIAMDHIEARRDWFGIWIGLLFWMMRKIPEDRGFTEGLSPLNWFKQVVQTKNDQAILDSICVAPLLQRFWNTNHVGLWLHHPNDELLQPPAQWFVNQGVPV</sequence>
<evidence type="ECO:0000313" key="1">
    <source>
        <dbReference type="EMBL" id="KAF9439556.1"/>
    </source>
</evidence>
<dbReference type="Proteomes" id="UP000807342">
    <property type="component" value="Unassembled WGS sequence"/>
</dbReference>
<gene>
    <name evidence="1" type="ORF">P691DRAFT_690403</name>
</gene>
<evidence type="ECO:0000313" key="2">
    <source>
        <dbReference type="Proteomes" id="UP000807342"/>
    </source>
</evidence>
<dbReference type="AlphaFoldDB" id="A0A9P5WXB1"/>
<dbReference type="OrthoDB" id="3237250at2759"/>
<organism evidence="1 2">
    <name type="scientific">Macrolepiota fuliginosa MF-IS2</name>
    <dbReference type="NCBI Taxonomy" id="1400762"/>
    <lineage>
        <taxon>Eukaryota</taxon>
        <taxon>Fungi</taxon>
        <taxon>Dikarya</taxon>
        <taxon>Basidiomycota</taxon>
        <taxon>Agaricomycotina</taxon>
        <taxon>Agaricomycetes</taxon>
        <taxon>Agaricomycetidae</taxon>
        <taxon>Agaricales</taxon>
        <taxon>Agaricineae</taxon>
        <taxon>Agaricaceae</taxon>
        <taxon>Macrolepiota</taxon>
    </lineage>
</organism>